<dbReference type="PROSITE" id="PS00211">
    <property type="entry name" value="ABC_TRANSPORTER_1"/>
    <property type="match status" value="1"/>
</dbReference>
<dbReference type="PANTHER" id="PTHR43790">
    <property type="entry name" value="CARBOHYDRATE TRANSPORT ATP-BINDING PROTEIN MG119-RELATED"/>
    <property type="match status" value="1"/>
</dbReference>
<dbReference type="Pfam" id="PF00005">
    <property type="entry name" value="ABC_tran"/>
    <property type="match status" value="2"/>
</dbReference>
<dbReference type="PROSITE" id="PS50893">
    <property type="entry name" value="ABC_TRANSPORTER_2"/>
    <property type="match status" value="2"/>
</dbReference>
<gene>
    <name evidence="10" type="ORF">ADU59_28445</name>
</gene>
<evidence type="ECO:0000259" key="9">
    <source>
        <dbReference type="PROSITE" id="PS50893"/>
    </source>
</evidence>
<keyword evidence="11" id="KW-1185">Reference proteome</keyword>
<dbReference type="Gene3D" id="3.40.50.300">
    <property type="entry name" value="P-loop containing nucleotide triphosphate hydrolases"/>
    <property type="match status" value="2"/>
</dbReference>
<accession>A0A1C7NTX8</accession>
<dbReference type="AlphaFoldDB" id="A0A1C7NTX8"/>
<dbReference type="InterPro" id="IPR003593">
    <property type="entry name" value="AAA+_ATPase"/>
</dbReference>
<evidence type="ECO:0000256" key="6">
    <source>
        <dbReference type="ARBA" id="ARBA00022840"/>
    </source>
</evidence>
<dbReference type="InterPro" id="IPR027417">
    <property type="entry name" value="P-loop_NTPase"/>
</dbReference>
<keyword evidence="6" id="KW-0067">ATP-binding</keyword>
<comment type="caution">
    <text evidence="10">The sequence shown here is derived from an EMBL/GenBank/DDBJ whole genome shotgun (WGS) entry which is preliminary data.</text>
</comment>
<keyword evidence="2" id="KW-0813">Transport</keyword>
<dbReference type="SUPFAM" id="SSF52540">
    <property type="entry name" value="P-loop containing nucleoside triphosphate hydrolases"/>
    <property type="match status" value="2"/>
</dbReference>
<dbReference type="InterPro" id="IPR003439">
    <property type="entry name" value="ABC_transporter-like_ATP-bd"/>
</dbReference>
<dbReference type="PATRIC" id="fig|1612624.7.peg.3867"/>
<keyword evidence="5" id="KW-0547">Nucleotide-binding</keyword>
<evidence type="ECO:0000313" key="10">
    <source>
        <dbReference type="EMBL" id="OBZ92156.1"/>
    </source>
</evidence>
<evidence type="ECO:0000256" key="4">
    <source>
        <dbReference type="ARBA" id="ARBA00022737"/>
    </source>
</evidence>
<keyword evidence="3" id="KW-0762">Sugar transport</keyword>
<evidence type="ECO:0000256" key="7">
    <source>
        <dbReference type="ARBA" id="ARBA00023136"/>
    </source>
</evidence>
<feature type="region of interest" description="Disordered" evidence="8">
    <location>
        <begin position="1"/>
        <end position="20"/>
    </location>
</feature>
<dbReference type="SMART" id="SM00382">
    <property type="entry name" value="AAA"/>
    <property type="match status" value="2"/>
</dbReference>
<dbReference type="Proteomes" id="UP000093111">
    <property type="component" value="Unassembled WGS sequence"/>
</dbReference>
<proteinExistence type="inferred from homology"/>
<sequence>MPWGAPGAKKVTPAADANVADPRDAKRSLKVTGLSKSFASVKVLSNISFELNSGEVVALMGENGAGKSTLIKCISGVHSAEEGTVEFSGLDRAGGNDERQDIAVIHQHFSLVPDLTVAESLSLGREPVRSGFWLRRSVMRSKAAEALREVGLDCDVDTPVRQLTVGQRQMLEVAKALMASAWLVVMDEPTSALSNRERDQLYTIIGKLKAKGCAVLYISHKMEEVRELASRAIILRDGKLVGDVALSTMSERQLVHMMVGRDLGNVFPWSAATIGKNMVDIRNLSGGLLHDVSLTVRQGEVVGLAGLMGSGRSDILRCIAGMDRYSTGEVFLRGQALKSGDQLQSAKAGVAFIPEDRHVEGIVGGLSIADNLGLVWMRRHSKVGVVSTSGAKAMADRLIRQLDIRPPVPTKKVGTLSGGNQQKVVIGKWLAVNPGIVLLDEPTSGVDVGAKSEIHKVIGELKAAGAAILLVSSELPELLGVSDRIVVIREGRSVGELPRGASERDVMELAFGSTEESRKGAQS</sequence>
<evidence type="ECO:0000313" key="11">
    <source>
        <dbReference type="Proteomes" id="UP000093111"/>
    </source>
</evidence>
<evidence type="ECO:0000256" key="5">
    <source>
        <dbReference type="ARBA" id="ARBA00022741"/>
    </source>
</evidence>
<reference evidence="10 11" key="1">
    <citation type="journal article" date="2016" name="Syst. Appl. Microbiol.">
        <title>Pararhizobium polonicum sp. nov. isolated from tumors on stone fruit rootstocks.</title>
        <authorList>
            <person name="Pulawska J."/>
            <person name="Kuzmanovic N."/>
            <person name="Willems A."/>
            <person name="Pothier J.F."/>
        </authorList>
    </citation>
    <scope>NUCLEOTIDE SEQUENCE [LARGE SCALE GENOMIC DNA]</scope>
    <source>
        <strain evidence="10 11">F5.1</strain>
    </source>
</reference>
<protein>
    <recommendedName>
        <fullName evidence="9">ABC transporter domain-containing protein</fullName>
    </recommendedName>
</protein>
<comment type="similarity">
    <text evidence="1">Belongs to the ABC transporter superfamily.</text>
</comment>
<dbReference type="CDD" id="cd03215">
    <property type="entry name" value="ABC_Carb_Monos_II"/>
    <property type="match status" value="1"/>
</dbReference>
<keyword evidence="4" id="KW-0677">Repeat</keyword>
<dbReference type="EMBL" id="LGLV01000023">
    <property type="protein sequence ID" value="OBZ92156.1"/>
    <property type="molecule type" value="Genomic_DNA"/>
</dbReference>
<name>A0A1C7NTX8_9HYPH</name>
<feature type="domain" description="ABC transporter" evidence="9">
    <location>
        <begin position="29"/>
        <end position="262"/>
    </location>
</feature>
<dbReference type="GO" id="GO:0005524">
    <property type="term" value="F:ATP binding"/>
    <property type="evidence" value="ECO:0007669"/>
    <property type="project" value="UniProtKB-KW"/>
</dbReference>
<organism evidence="10 11">
    <name type="scientific">Pararhizobium polonicum</name>
    <dbReference type="NCBI Taxonomy" id="1612624"/>
    <lineage>
        <taxon>Bacteria</taxon>
        <taxon>Pseudomonadati</taxon>
        <taxon>Pseudomonadota</taxon>
        <taxon>Alphaproteobacteria</taxon>
        <taxon>Hyphomicrobiales</taxon>
        <taxon>Rhizobiaceae</taxon>
        <taxon>Rhizobium/Agrobacterium group</taxon>
        <taxon>Pararhizobium</taxon>
    </lineage>
</organism>
<dbReference type="CDD" id="cd03216">
    <property type="entry name" value="ABC_Carb_Monos_I"/>
    <property type="match status" value="1"/>
</dbReference>
<evidence type="ECO:0000256" key="2">
    <source>
        <dbReference type="ARBA" id="ARBA00022448"/>
    </source>
</evidence>
<evidence type="ECO:0000256" key="1">
    <source>
        <dbReference type="ARBA" id="ARBA00005417"/>
    </source>
</evidence>
<dbReference type="PANTHER" id="PTHR43790:SF9">
    <property type="entry name" value="GALACTOFURANOSE TRANSPORTER ATP-BINDING PROTEIN YTFR"/>
    <property type="match status" value="1"/>
</dbReference>
<dbReference type="STRING" id="1612624.ADU59_28445"/>
<keyword evidence="7" id="KW-0472">Membrane</keyword>
<evidence type="ECO:0000256" key="3">
    <source>
        <dbReference type="ARBA" id="ARBA00022597"/>
    </source>
</evidence>
<feature type="domain" description="ABC transporter" evidence="9">
    <location>
        <begin position="273"/>
        <end position="515"/>
    </location>
</feature>
<evidence type="ECO:0000256" key="8">
    <source>
        <dbReference type="SAM" id="MobiDB-lite"/>
    </source>
</evidence>
<dbReference type="InterPro" id="IPR017871">
    <property type="entry name" value="ABC_transporter-like_CS"/>
</dbReference>
<dbReference type="InterPro" id="IPR050107">
    <property type="entry name" value="ABC_carbohydrate_import_ATPase"/>
</dbReference>
<dbReference type="GO" id="GO:0016887">
    <property type="term" value="F:ATP hydrolysis activity"/>
    <property type="evidence" value="ECO:0007669"/>
    <property type="project" value="InterPro"/>
</dbReference>